<evidence type="ECO:0000313" key="2">
    <source>
        <dbReference type="Proteomes" id="UP001516400"/>
    </source>
</evidence>
<proteinExistence type="predicted"/>
<dbReference type="SUPFAM" id="SSF53098">
    <property type="entry name" value="Ribonuclease H-like"/>
    <property type="match status" value="1"/>
</dbReference>
<dbReference type="Gene3D" id="3.30.420.10">
    <property type="entry name" value="Ribonuclease H-like superfamily/Ribonuclease H"/>
    <property type="match status" value="1"/>
</dbReference>
<comment type="caution">
    <text evidence="1">The sequence shown here is derived from an EMBL/GenBank/DDBJ whole genome shotgun (WGS) entry which is preliminary data.</text>
</comment>
<dbReference type="InterPro" id="IPR036397">
    <property type="entry name" value="RNaseH_sf"/>
</dbReference>
<dbReference type="InterPro" id="IPR012337">
    <property type="entry name" value="RNaseH-like_sf"/>
</dbReference>
<gene>
    <name evidence="1" type="ORF">HHI36_010664</name>
</gene>
<dbReference type="Proteomes" id="UP001516400">
    <property type="component" value="Unassembled WGS sequence"/>
</dbReference>
<evidence type="ECO:0008006" key="3">
    <source>
        <dbReference type="Google" id="ProtNLM"/>
    </source>
</evidence>
<keyword evidence="2" id="KW-1185">Reference proteome</keyword>
<dbReference type="AlphaFoldDB" id="A0ABD2MJH0"/>
<dbReference type="EMBL" id="JABFTP020000001">
    <property type="protein sequence ID" value="KAL3266494.1"/>
    <property type="molecule type" value="Genomic_DNA"/>
</dbReference>
<organism evidence="1 2">
    <name type="scientific">Cryptolaemus montrouzieri</name>
    <dbReference type="NCBI Taxonomy" id="559131"/>
    <lineage>
        <taxon>Eukaryota</taxon>
        <taxon>Metazoa</taxon>
        <taxon>Ecdysozoa</taxon>
        <taxon>Arthropoda</taxon>
        <taxon>Hexapoda</taxon>
        <taxon>Insecta</taxon>
        <taxon>Pterygota</taxon>
        <taxon>Neoptera</taxon>
        <taxon>Endopterygota</taxon>
        <taxon>Coleoptera</taxon>
        <taxon>Polyphaga</taxon>
        <taxon>Cucujiformia</taxon>
        <taxon>Coccinelloidea</taxon>
        <taxon>Coccinellidae</taxon>
        <taxon>Scymninae</taxon>
        <taxon>Scymnini</taxon>
        <taxon>Cryptolaemus</taxon>
    </lineage>
</organism>
<evidence type="ECO:0000313" key="1">
    <source>
        <dbReference type="EMBL" id="KAL3266494.1"/>
    </source>
</evidence>
<name>A0ABD2MJH0_9CUCU</name>
<sequence length="144" mass="16231">MIQNCSSIVGNLKGIFNTLQHNISVIPPWTAYLPRVDLYFVGRKAVLQANIRLYFNEYMANHYSNSTTIYTDGSVQEAVCAIRIPELNYTQSLRFPDDYCVMSAEAYAIHSTLKLVEERDCHSTLICSDSLSCLEAIHTANSNN</sequence>
<reference evidence="1 2" key="1">
    <citation type="journal article" date="2021" name="BMC Biol.">
        <title>Horizontally acquired antibacterial genes associated with adaptive radiation of ladybird beetles.</title>
        <authorList>
            <person name="Li H.S."/>
            <person name="Tang X.F."/>
            <person name="Huang Y.H."/>
            <person name="Xu Z.Y."/>
            <person name="Chen M.L."/>
            <person name="Du X.Y."/>
            <person name="Qiu B.Y."/>
            <person name="Chen P.T."/>
            <person name="Zhang W."/>
            <person name="Slipinski A."/>
            <person name="Escalona H.E."/>
            <person name="Waterhouse R.M."/>
            <person name="Zwick A."/>
            <person name="Pang H."/>
        </authorList>
    </citation>
    <scope>NUCLEOTIDE SEQUENCE [LARGE SCALE GENOMIC DNA]</scope>
    <source>
        <strain evidence="1">SYSU2018</strain>
    </source>
</reference>
<accession>A0ABD2MJH0</accession>
<protein>
    <recommendedName>
        <fullName evidence="3">RNase H type-1 domain-containing protein</fullName>
    </recommendedName>
</protein>